<evidence type="ECO:0000259" key="5">
    <source>
        <dbReference type="PROSITE" id="PS51352"/>
    </source>
</evidence>
<reference evidence="6 7" key="1">
    <citation type="journal article" date="2019" name="Int. J. Syst. Evol. Microbiol.">
        <title>The Global Catalogue of Microorganisms (GCM) 10K type strain sequencing project: providing services to taxonomists for standard genome sequencing and annotation.</title>
        <authorList>
            <consortium name="The Broad Institute Genomics Platform"/>
            <consortium name="The Broad Institute Genome Sequencing Center for Infectious Disease"/>
            <person name="Wu L."/>
            <person name="Ma J."/>
        </authorList>
    </citation>
    <scope>NUCLEOTIDE SEQUENCE [LARGE SCALE GENOMIC DNA]</scope>
    <source>
        <strain evidence="6 7">XZYJ18</strain>
    </source>
</reference>
<dbReference type="Pfam" id="PF00085">
    <property type="entry name" value="Thioredoxin"/>
    <property type="match status" value="1"/>
</dbReference>
<dbReference type="InterPro" id="IPR013766">
    <property type="entry name" value="Thioredoxin_domain"/>
</dbReference>
<dbReference type="InterPro" id="IPR036249">
    <property type="entry name" value="Thioredoxin-like_sf"/>
</dbReference>
<dbReference type="PROSITE" id="PS00194">
    <property type="entry name" value="THIOREDOXIN_1"/>
    <property type="match status" value="1"/>
</dbReference>
<keyword evidence="4" id="KW-0676">Redox-active center</keyword>
<sequence length="146" mass="16357">MSEDELESIREQKYDELLDTDVNLSADRNLDAEEFDDDAAPPNEPVHVESVEQFSDVTTRYDVVLVDFYADWCGPCNMLEPIVESVAANTVATVAKVDIDRHQGLAAQYGVRSVPTLVLFADGEQAEQLVGMQDEENLTRLVERYS</sequence>
<comment type="caution">
    <text evidence="6">The sequence shown here is derived from an EMBL/GenBank/DDBJ whole genome shotgun (WGS) entry which is preliminary data.</text>
</comment>
<evidence type="ECO:0000256" key="1">
    <source>
        <dbReference type="ARBA" id="ARBA00022448"/>
    </source>
</evidence>
<gene>
    <name evidence="6" type="primary">trxA</name>
    <name evidence="6" type="ORF">ACFO9K_05265</name>
</gene>
<dbReference type="InterPro" id="IPR005746">
    <property type="entry name" value="Thioredoxin"/>
</dbReference>
<evidence type="ECO:0000256" key="4">
    <source>
        <dbReference type="ARBA" id="ARBA00023284"/>
    </source>
</evidence>
<dbReference type="InterPro" id="IPR017937">
    <property type="entry name" value="Thioredoxin_CS"/>
</dbReference>
<dbReference type="GeneID" id="73047297"/>
<evidence type="ECO:0000313" key="7">
    <source>
        <dbReference type="Proteomes" id="UP001595945"/>
    </source>
</evidence>
<dbReference type="Gene3D" id="3.40.30.10">
    <property type="entry name" value="Glutaredoxin"/>
    <property type="match status" value="1"/>
</dbReference>
<dbReference type="PANTHER" id="PTHR45663:SF11">
    <property type="entry name" value="GEO12009P1"/>
    <property type="match status" value="1"/>
</dbReference>
<keyword evidence="7" id="KW-1185">Reference proteome</keyword>
<accession>A0ABD5PZC4</accession>
<evidence type="ECO:0000313" key="6">
    <source>
        <dbReference type="EMBL" id="MFC4823663.1"/>
    </source>
</evidence>
<dbReference type="CDD" id="cd02947">
    <property type="entry name" value="TRX_family"/>
    <property type="match status" value="1"/>
</dbReference>
<dbReference type="PRINTS" id="PR00421">
    <property type="entry name" value="THIOREDOXIN"/>
</dbReference>
<dbReference type="Proteomes" id="UP001595945">
    <property type="component" value="Unassembled WGS sequence"/>
</dbReference>
<keyword evidence="1" id="KW-0813">Transport</keyword>
<dbReference type="AlphaFoldDB" id="A0ABD5PZC4"/>
<evidence type="ECO:0000256" key="2">
    <source>
        <dbReference type="ARBA" id="ARBA00022982"/>
    </source>
</evidence>
<dbReference type="SUPFAM" id="SSF52833">
    <property type="entry name" value="Thioredoxin-like"/>
    <property type="match status" value="1"/>
</dbReference>
<feature type="domain" description="Thioredoxin" evidence="5">
    <location>
        <begin position="26"/>
        <end position="146"/>
    </location>
</feature>
<keyword evidence="2" id="KW-0249">Electron transport</keyword>
<dbReference type="PROSITE" id="PS51352">
    <property type="entry name" value="THIOREDOXIN_2"/>
    <property type="match status" value="1"/>
</dbReference>
<dbReference type="NCBIfam" id="TIGR01068">
    <property type="entry name" value="thioredoxin"/>
    <property type="match status" value="1"/>
</dbReference>
<dbReference type="PANTHER" id="PTHR45663">
    <property type="entry name" value="GEO12009P1"/>
    <property type="match status" value="1"/>
</dbReference>
<proteinExistence type="predicted"/>
<evidence type="ECO:0000256" key="3">
    <source>
        <dbReference type="ARBA" id="ARBA00023157"/>
    </source>
</evidence>
<dbReference type="EMBL" id="JBHSHT010000001">
    <property type="protein sequence ID" value="MFC4823663.1"/>
    <property type="molecule type" value="Genomic_DNA"/>
</dbReference>
<name>A0ABD5PZC4_9EURY</name>
<keyword evidence="3" id="KW-1015">Disulfide bond</keyword>
<organism evidence="6 7">
    <name type="scientific">Halorussus aquaticus</name>
    <dbReference type="NCBI Taxonomy" id="2953748"/>
    <lineage>
        <taxon>Archaea</taxon>
        <taxon>Methanobacteriati</taxon>
        <taxon>Methanobacteriota</taxon>
        <taxon>Stenosarchaea group</taxon>
        <taxon>Halobacteria</taxon>
        <taxon>Halobacteriales</taxon>
        <taxon>Haladaptataceae</taxon>
        <taxon>Halorussus</taxon>
    </lineage>
</organism>
<dbReference type="RefSeq" id="WP_254270250.1">
    <property type="nucleotide sequence ID" value="NZ_CP100401.1"/>
</dbReference>
<protein>
    <submittedName>
        <fullName evidence="6">Thioredoxin</fullName>
    </submittedName>
</protein>